<organism evidence="3 4">
    <name type="scientific">Candidatus Scatocola faecipullorum</name>
    <dbReference type="NCBI Taxonomy" id="2840917"/>
    <lineage>
        <taxon>Bacteria</taxon>
        <taxon>Pseudomonadati</taxon>
        <taxon>Pseudomonadota</taxon>
        <taxon>Alphaproteobacteria</taxon>
        <taxon>Rhodospirillales</taxon>
        <taxon>Rhodospirillaceae</taxon>
        <taxon>Rhodospirillaceae incertae sedis</taxon>
        <taxon>Candidatus Scatocola</taxon>
    </lineage>
</organism>
<evidence type="ECO:0000313" key="3">
    <source>
        <dbReference type="EMBL" id="HIU52974.1"/>
    </source>
</evidence>
<reference evidence="3" key="1">
    <citation type="submission" date="2020-10" db="EMBL/GenBank/DDBJ databases">
        <authorList>
            <person name="Gilroy R."/>
        </authorList>
    </citation>
    <scope>NUCLEOTIDE SEQUENCE</scope>
    <source>
        <strain evidence="3">ChiW3-316</strain>
    </source>
</reference>
<dbReference type="Pfam" id="PF01381">
    <property type="entry name" value="HTH_3"/>
    <property type="match status" value="1"/>
</dbReference>
<dbReference type="Gene3D" id="1.10.260.40">
    <property type="entry name" value="lambda repressor-like DNA-binding domains"/>
    <property type="match status" value="1"/>
</dbReference>
<evidence type="ECO:0000256" key="1">
    <source>
        <dbReference type="ARBA" id="ARBA00023125"/>
    </source>
</evidence>
<proteinExistence type="predicted"/>
<dbReference type="GO" id="GO:0003677">
    <property type="term" value="F:DNA binding"/>
    <property type="evidence" value="ECO:0007669"/>
    <property type="project" value="UniProtKB-KW"/>
</dbReference>
<dbReference type="EMBL" id="DVNC01000021">
    <property type="protein sequence ID" value="HIU52974.1"/>
    <property type="molecule type" value="Genomic_DNA"/>
</dbReference>
<dbReference type="InterPro" id="IPR001387">
    <property type="entry name" value="Cro/C1-type_HTH"/>
</dbReference>
<keyword evidence="1" id="KW-0238">DNA-binding</keyword>
<evidence type="ECO:0000313" key="4">
    <source>
        <dbReference type="Proteomes" id="UP000824107"/>
    </source>
</evidence>
<evidence type="ECO:0000259" key="2">
    <source>
        <dbReference type="PROSITE" id="PS50943"/>
    </source>
</evidence>
<sequence>MDTKDEDIVGQPNPVDIYVGSRLKLRRLILGISQKKMAEKLGITFQQVQKYENGINRISASRLWDISKLLKVQVEYFFDGMNESIQAQSPRSLRKNTIRSRQEIGESFDDPMLRQESIRLIKAYSRINNEKLCRKLLDLMIEMSLPK</sequence>
<gene>
    <name evidence="3" type="ORF">IAD20_02715</name>
</gene>
<reference evidence="3" key="2">
    <citation type="journal article" date="2021" name="PeerJ">
        <title>Extensive microbial diversity within the chicken gut microbiome revealed by metagenomics and culture.</title>
        <authorList>
            <person name="Gilroy R."/>
            <person name="Ravi A."/>
            <person name="Getino M."/>
            <person name="Pursley I."/>
            <person name="Horton D.L."/>
            <person name="Alikhan N.F."/>
            <person name="Baker D."/>
            <person name="Gharbi K."/>
            <person name="Hall N."/>
            <person name="Watson M."/>
            <person name="Adriaenssens E.M."/>
            <person name="Foster-Nyarko E."/>
            <person name="Jarju S."/>
            <person name="Secka A."/>
            <person name="Antonio M."/>
            <person name="Oren A."/>
            <person name="Chaudhuri R.R."/>
            <person name="La Ragione R."/>
            <person name="Hildebrand F."/>
            <person name="Pallen M.J."/>
        </authorList>
    </citation>
    <scope>NUCLEOTIDE SEQUENCE</scope>
    <source>
        <strain evidence="3">ChiW3-316</strain>
    </source>
</reference>
<comment type="caution">
    <text evidence="3">The sequence shown here is derived from an EMBL/GenBank/DDBJ whole genome shotgun (WGS) entry which is preliminary data.</text>
</comment>
<dbReference type="Proteomes" id="UP000824107">
    <property type="component" value="Unassembled WGS sequence"/>
</dbReference>
<accession>A0A9D1M3L3</accession>
<protein>
    <submittedName>
        <fullName evidence="3">Helix-turn-helix transcriptional regulator</fullName>
    </submittedName>
</protein>
<dbReference type="AlphaFoldDB" id="A0A9D1M3L3"/>
<dbReference type="SUPFAM" id="SSF47413">
    <property type="entry name" value="lambda repressor-like DNA-binding domains"/>
    <property type="match status" value="1"/>
</dbReference>
<feature type="domain" description="HTH cro/C1-type" evidence="2">
    <location>
        <begin position="23"/>
        <end position="77"/>
    </location>
</feature>
<dbReference type="PROSITE" id="PS50943">
    <property type="entry name" value="HTH_CROC1"/>
    <property type="match status" value="1"/>
</dbReference>
<dbReference type="PANTHER" id="PTHR46558:SF4">
    <property type="entry name" value="DNA-BIDING PHAGE PROTEIN"/>
    <property type="match status" value="1"/>
</dbReference>
<dbReference type="PANTHER" id="PTHR46558">
    <property type="entry name" value="TRACRIPTIONAL REGULATORY PROTEIN-RELATED-RELATED"/>
    <property type="match status" value="1"/>
</dbReference>
<dbReference type="CDD" id="cd00093">
    <property type="entry name" value="HTH_XRE"/>
    <property type="match status" value="1"/>
</dbReference>
<name>A0A9D1M3L3_9PROT</name>
<dbReference type="InterPro" id="IPR010982">
    <property type="entry name" value="Lambda_DNA-bd_dom_sf"/>
</dbReference>
<dbReference type="SMART" id="SM00530">
    <property type="entry name" value="HTH_XRE"/>
    <property type="match status" value="1"/>
</dbReference>